<feature type="domain" description="PPIase FKBP-type" evidence="11">
    <location>
        <begin position="16"/>
        <end position="110"/>
    </location>
</feature>
<keyword evidence="7 9" id="KW-0413">Isomerase</keyword>
<comment type="function">
    <text evidence="8">Also involved in hydrogenase metallocenter assembly, probably by participating in the nickel insertion step. This function in hydrogenase biosynthesis requires chaperone activity and the presence of the metal-binding domain, but not PPIase activity.</text>
</comment>
<dbReference type="Proteomes" id="UP000637423">
    <property type="component" value="Unassembled WGS sequence"/>
</dbReference>
<proteinExistence type="inferred from homology"/>
<dbReference type="PANTHER" id="PTHR47861">
    <property type="entry name" value="FKBP-TYPE PEPTIDYL-PROLYL CIS-TRANS ISOMERASE SLYD"/>
    <property type="match status" value="1"/>
</dbReference>
<keyword evidence="5 9" id="KW-0697">Rotamase</keyword>
<dbReference type="InterPro" id="IPR046357">
    <property type="entry name" value="PPIase_dom_sf"/>
</dbReference>
<keyword evidence="6" id="KW-0143">Chaperone</keyword>
<dbReference type="EMBL" id="BMED01000002">
    <property type="protein sequence ID" value="GGC73203.1"/>
    <property type="molecule type" value="Genomic_DNA"/>
</dbReference>
<evidence type="ECO:0000313" key="12">
    <source>
        <dbReference type="EMBL" id="GGC73203.1"/>
    </source>
</evidence>
<evidence type="ECO:0000256" key="6">
    <source>
        <dbReference type="ARBA" id="ARBA00023186"/>
    </source>
</evidence>
<evidence type="ECO:0000256" key="10">
    <source>
        <dbReference type="RuleBase" id="RU003915"/>
    </source>
</evidence>
<reference evidence="12" key="1">
    <citation type="journal article" date="2014" name="Int. J. Syst. Evol. Microbiol.">
        <title>Complete genome sequence of Corynebacterium casei LMG S-19264T (=DSM 44701T), isolated from a smear-ripened cheese.</title>
        <authorList>
            <consortium name="US DOE Joint Genome Institute (JGI-PGF)"/>
            <person name="Walter F."/>
            <person name="Albersmeier A."/>
            <person name="Kalinowski J."/>
            <person name="Ruckert C."/>
        </authorList>
    </citation>
    <scope>NUCLEOTIDE SEQUENCE</scope>
    <source>
        <strain evidence="12">CGMCC 1.10998</strain>
    </source>
</reference>
<evidence type="ECO:0000256" key="9">
    <source>
        <dbReference type="PROSITE-ProRule" id="PRU00277"/>
    </source>
</evidence>
<evidence type="ECO:0000256" key="7">
    <source>
        <dbReference type="ARBA" id="ARBA00023235"/>
    </source>
</evidence>
<reference evidence="12" key="2">
    <citation type="submission" date="2020-09" db="EMBL/GenBank/DDBJ databases">
        <authorList>
            <person name="Sun Q."/>
            <person name="Zhou Y."/>
        </authorList>
    </citation>
    <scope>NUCLEOTIDE SEQUENCE</scope>
    <source>
        <strain evidence="12">CGMCC 1.10998</strain>
    </source>
</reference>
<name>A0A916UHH1_9BURK</name>
<accession>A0A916UHH1</accession>
<gene>
    <name evidence="12" type="ORF">GCM10011396_20410</name>
</gene>
<evidence type="ECO:0000256" key="8">
    <source>
        <dbReference type="ARBA" id="ARBA00037071"/>
    </source>
</evidence>
<keyword evidence="13" id="KW-1185">Reference proteome</keyword>
<keyword evidence="4" id="KW-0963">Cytoplasm</keyword>
<dbReference type="PANTHER" id="PTHR47861:SF3">
    <property type="entry name" value="FKBP-TYPE PEPTIDYL-PROLYL CIS-TRANS ISOMERASE SLYD"/>
    <property type="match status" value="1"/>
</dbReference>
<dbReference type="EC" id="5.2.1.8" evidence="10"/>
<comment type="catalytic activity">
    <reaction evidence="1 9 10">
        <text>[protein]-peptidylproline (omega=180) = [protein]-peptidylproline (omega=0)</text>
        <dbReference type="Rhea" id="RHEA:16237"/>
        <dbReference type="Rhea" id="RHEA-COMP:10747"/>
        <dbReference type="Rhea" id="RHEA-COMP:10748"/>
        <dbReference type="ChEBI" id="CHEBI:83833"/>
        <dbReference type="ChEBI" id="CHEBI:83834"/>
        <dbReference type="EC" id="5.2.1.8"/>
    </reaction>
</comment>
<dbReference type="InterPro" id="IPR001179">
    <property type="entry name" value="PPIase_FKBP_dom"/>
</dbReference>
<protein>
    <recommendedName>
        <fullName evidence="10">Peptidyl-prolyl cis-trans isomerase</fullName>
        <ecNumber evidence="10">5.2.1.8</ecNumber>
    </recommendedName>
</protein>
<comment type="caution">
    <text evidence="12">The sequence shown here is derived from an EMBL/GenBank/DDBJ whole genome shotgun (WGS) entry which is preliminary data.</text>
</comment>
<dbReference type="Gene3D" id="3.10.50.40">
    <property type="match status" value="1"/>
</dbReference>
<evidence type="ECO:0000256" key="2">
    <source>
        <dbReference type="ARBA" id="ARBA00004496"/>
    </source>
</evidence>
<evidence type="ECO:0000256" key="1">
    <source>
        <dbReference type="ARBA" id="ARBA00000971"/>
    </source>
</evidence>
<evidence type="ECO:0000256" key="3">
    <source>
        <dbReference type="ARBA" id="ARBA00006577"/>
    </source>
</evidence>
<evidence type="ECO:0000259" key="11">
    <source>
        <dbReference type="PROSITE" id="PS50059"/>
    </source>
</evidence>
<sequence length="155" mass="16710">MSTPNTPATVPVVTPDAYLTLHYRIASLQGEDIISTFNENPATLQLGTGQLAPELEASLLGLEEGSHTTQELPPEKAFGPRNPELLQRVSLATLKENSNFGEQYAIGDMVDFSAPSGGRFAGILRALDEDSALFDFNHPLAGQTLLFETRIIGIL</sequence>
<dbReference type="InterPro" id="IPR048261">
    <property type="entry name" value="SlpA/SlyD-like_ins_sf"/>
</dbReference>
<evidence type="ECO:0000256" key="4">
    <source>
        <dbReference type="ARBA" id="ARBA00022490"/>
    </source>
</evidence>
<comment type="similarity">
    <text evidence="3 10">Belongs to the FKBP-type PPIase family.</text>
</comment>
<dbReference type="AlphaFoldDB" id="A0A916UHH1"/>
<dbReference type="Gene3D" id="2.40.10.330">
    <property type="match status" value="1"/>
</dbReference>
<dbReference type="GO" id="GO:0003755">
    <property type="term" value="F:peptidyl-prolyl cis-trans isomerase activity"/>
    <property type="evidence" value="ECO:0007669"/>
    <property type="project" value="UniProtKB-UniRule"/>
</dbReference>
<dbReference type="RefSeq" id="WP_188565960.1">
    <property type="nucleotide sequence ID" value="NZ_BMED01000002.1"/>
</dbReference>
<evidence type="ECO:0000313" key="13">
    <source>
        <dbReference type="Proteomes" id="UP000637423"/>
    </source>
</evidence>
<dbReference type="GO" id="GO:0042026">
    <property type="term" value="P:protein refolding"/>
    <property type="evidence" value="ECO:0007669"/>
    <property type="project" value="UniProtKB-ARBA"/>
</dbReference>
<dbReference type="PROSITE" id="PS50059">
    <property type="entry name" value="FKBP_PPIASE"/>
    <property type="match status" value="1"/>
</dbReference>
<organism evidence="12 13">
    <name type="scientific">Undibacterium terreum</name>
    <dbReference type="NCBI Taxonomy" id="1224302"/>
    <lineage>
        <taxon>Bacteria</taxon>
        <taxon>Pseudomonadati</taxon>
        <taxon>Pseudomonadota</taxon>
        <taxon>Betaproteobacteria</taxon>
        <taxon>Burkholderiales</taxon>
        <taxon>Oxalobacteraceae</taxon>
        <taxon>Undibacterium</taxon>
    </lineage>
</organism>
<dbReference type="Pfam" id="PF00254">
    <property type="entry name" value="FKBP_C"/>
    <property type="match status" value="1"/>
</dbReference>
<dbReference type="GO" id="GO:0005737">
    <property type="term" value="C:cytoplasm"/>
    <property type="evidence" value="ECO:0007669"/>
    <property type="project" value="UniProtKB-SubCell"/>
</dbReference>
<dbReference type="SUPFAM" id="SSF54534">
    <property type="entry name" value="FKBP-like"/>
    <property type="match status" value="1"/>
</dbReference>
<comment type="subcellular location">
    <subcellularLocation>
        <location evidence="2">Cytoplasm</location>
    </subcellularLocation>
</comment>
<evidence type="ECO:0000256" key="5">
    <source>
        <dbReference type="ARBA" id="ARBA00023110"/>
    </source>
</evidence>